<evidence type="ECO:0000256" key="1">
    <source>
        <dbReference type="SAM" id="MobiDB-lite"/>
    </source>
</evidence>
<feature type="region of interest" description="Disordered" evidence="1">
    <location>
        <begin position="525"/>
        <end position="574"/>
    </location>
</feature>
<feature type="compositionally biased region" description="Basic and acidic residues" evidence="1">
    <location>
        <begin position="336"/>
        <end position="350"/>
    </location>
</feature>
<comment type="caution">
    <text evidence="2">The sequence shown here is derived from an EMBL/GenBank/DDBJ whole genome shotgun (WGS) entry which is preliminary data.</text>
</comment>
<evidence type="ECO:0000313" key="2">
    <source>
        <dbReference type="EMBL" id="KAG9258672.1"/>
    </source>
</evidence>
<keyword evidence="3" id="KW-1185">Reference proteome</keyword>
<feature type="compositionally biased region" description="Polar residues" evidence="1">
    <location>
        <begin position="322"/>
        <end position="334"/>
    </location>
</feature>
<sequence>MADGNFVSTRPRRHTSLDRTFRNPGHVARARSASNILDTSTDEFNRRLYDPILAPHLQRTKPTQTGLGELVDFLKNHAPPADNFMSIPDYDDDEKRRWLKWVKKSRSGPKPPPIRLPDTAVSGKTIGGHRHIAITIPFDALPMGERPRSQYPVYHDGTRLPRTVTNDKGVVTVLKTVNESAGESSAWMYGPSRPLPRTPSSRGDRSTIRGGLSAPPSRGHDEPRRPATTQSSDPSFPTRASSRANQTLHQPISIDGLLSRAGHAGTTRRSDQSNARNEASSAKVVKVEPTPVVINDGDVDTGDDKNDEPVARTAQKMENPLGSRQSATPEINRTQSRRDKVRDRKKRDMEALVSSKKKGDEGCSSGQLSFSPIRGIGIEPEDPEQEETTLIASPSTDAYHDEQLNAARDSQLTPPRSPVAKPVALDRTSLHRRREWKETRQVRRLSSESRAAVRARAQELITADAADTSTQALDREILRLYEAYREHRFNDMERRVRLLERNGDVWLRALLPVLKGLNARDPNRGYMSEEEMPRARPASVALRRAQSSHRPPRDGGMVRADSEDSVDGTTDGLDTVEPLMRELAGAARARQMRAARV</sequence>
<evidence type="ECO:0000313" key="3">
    <source>
        <dbReference type="Proteomes" id="UP000887229"/>
    </source>
</evidence>
<accession>A0A9P8CTS8</accession>
<feature type="region of interest" description="Disordered" evidence="1">
    <location>
        <begin position="181"/>
        <end position="246"/>
    </location>
</feature>
<dbReference type="OrthoDB" id="5417386at2759"/>
<feature type="region of interest" description="Disordered" evidence="1">
    <location>
        <begin position="1"/>
        <end position="20"/>
    </location>
</feature>
<feature type="region of interest" description="Disordered" evidence="1">
    <location>
        <begin position="104"/>
        <end position="123"/>
    </location>
</feature>
<reference evidence="2" key="1">
    <citation type="journal article" date="2021" name="IMA Fungus">
        <title>Genomic characterization of three marine fungi, including Emericellopsis atlantica sp. nov. with signatures of a generalist lifestyle and marine biomass degradation.</title>
        <authorList>
            <person name="Hagestad O.C."/>
            <person name="Hou L."/>
            <person name="Andersen J.H."/>
            <person name="Hansen E.H."/>
            <person name="Altermark B."/>
            <person name="Li C."/>
            <person name="Kuhnert E."/>
            <person name="Cox R.J."/>
            <person name="Crous P.W."/>
            <person name="Spatafora J.W."/>
            <person name="Lail K."/>
            <person name="Amirebrahimi M."/>
            <person name="Lipzen A."/>
            <person name="Pangilinan J."/>
            <person name="Andreopoulos W."/>
            <person name="Hayes R.D."/>
            <person name="Ng V."/>
            <person name="Grigoriev I.V."/>
            <person name="Jackson S.A."/>
            <person name="Sutton T.D.S."/>
            <person name="Dobson A.D.W."/>
            <person name="Rama T."/>
        </authorList>
    </citation>
    <scope>NUCLEOTIDE SEQUENCE</scope>
    <source>
        <strain evidence="2">TS7</strain>
    </source>
</reference>
<organism evidence="2 3">
    <name type="scientific">Emericellopsis atlantica</name>
    <dbReference type="NCBI Taxonomy" id="2614577"/>
    <lineage>
        <taxon>Eukaryota</taxon>
        <taxon>Fungi</taxon>
        <taxon>Dikarya</taxon>
        <taxon>Ascomycota</taxon>
        <taxon>Pezizomycotina</taxon>
        <taxon>Sordariomycetes</taxon>
        <taxon>Hypocreomycetidae</taxon>
        <taxon>Hypocreales</taxon>
        <taxon>Bionectriaceae</taxon>
        <taxon>Emericellopsis</taxon>
    </lineage>
</organism>
<feature type="region of interest" description="Disordered" evidence="1">
    <location>
        <begin position="262"/>
        <end position="388"/>
    </location>
</feature>
<name>A0A9P8CTS8_9HYPO</name>
<feature type="compositionally biased region" description="Polar residues" evidence="1">
    <location>
        <begin position="227"/>
        <end position="246"/>
    </location>
</feature>
<gene>
    <name evidence="2" type="ORF">F5Z01DRAFT_670382</name>
</gene>
<dbReference type="GeneID" id="70295454"/>
<dbReference type="EMBL" id="MU251243">
    <property type="protein sequence ID" value="KAG9258672.1"/>
    <property type="molecule type" value="Genomic_DNA"/>
</dbReference>
<protein>
    <submittedName>
        <fullName evidence="2">Uncharacterized protein</fullName>
    </submittedName>
</protein>
<proteinExistence type="predicted"/>
<dbReference type="Proteomes" id="UP000887229">
    <property type="component" value="Unassembled WGS sequence"/>
</dbReference>
<feature type="region of interest" description="Disordered" evidence="1">
    <location>
        <begin position="406"/>
        <end position="428"/>
    </location>
</feature>
<dbReference type="AlphaFoldDB" id="A0A9P8CTS8"/>
<dbReference type="RefSeq" id="XP_046122596.1">
    <property type="nucleotide sequence ID" value="XM_046264551.1"/>
</dbReference>